<dbReference type="Gene3D" id="2.30.180.10">
    <property type="entry name" value="FAS1 domain"/>
    <property type="match status" value="1"/>
</dbReference>
<dbReference type="AlphaFoldDB" id="A0ABD1ZRB8"/>
<keyword evidence="2" id="KW-1133">Transmembrane helix</keyword>
<gene>
    <name evidence="5" type="ORF">R1flu_020922</name>
</gene>
<evidence type="ECO:0000313" key="6">
    <source>
        <dbReference type="Proteomes" id="UP001605036"/>
    </source>
</evidence>
<keyword evidence="3" id="KW-0732">Signal</keyword>
<feature type="chain" id="PRO_5044827968" description="FAS1 domain-containing protein" evidence="3">
    <location>
        <begin position="29"/>
        <end position="259"/>
    </location>
</feature>
<evidence type="ECO:0000259" key="4">
    <source>
        <dbReference type="PROSITE" id="PS50213"/>
    </source>
</evidence>
<feature type="transmembrane region" description="Helical" evidence="2">
    <location>
        <begin position="236"/>
        <end position="258"/>
    </location>
</feature>
<organism evidence="5 6">
    <name type="scientific">Riccia fluitans</name>
    <dbReference type="NCBI Taxonomy" id="41844"/>
    <lineage>
        <taxon>Eukaryota</taxon>
        <taxon>Viridiplantae</taxon>
        <taxon>Streptophyta</taxon>
        <taxon>Embryophyta</taxon>
        <taxon>Marchantiophyta</taxon>
        <taxon>Marchantiopsida</taxon>
        <taxon>Marchantiidae</taxon>
        <taxon>Marchantiales</taxon>
        <taxon>Ricciaceae</taxon>
        <taxon>Riccia</taxon>
    </lineage>
</organism>
<proteinExistence type="predicted"/>
<feature type="signal peptide" evidence="3">
    <location>
        <begin position="1"/>
        <end position="28"/>
    </location>
</feature>
<dbReference type="Proteomes" id="UP001605036">
    <property type="component" value="Unassembled WGS sequence"/>
</dbReference>
<feature type="compositionally biased region" description="Low complexity" evidence="1">
    <location>
        <begin position="190"/>
        <end position="232"/>
    </location>
</feature>
<feature type="region of interest" description="Disordered" evidence="1">
    <location>
        <begin position="179"/>
        <end position="232"/>
    </location>
</feature>
<name>A0ABD1ZRB8_9MARC</name>
<keyword evidence="2" id="KW-0472">Membrane</keyword>
<dbReference type="FunFam" id="2.30.180.10:FF:000046">
    <property type="entry name" value="Fasciclin-like arabinogalactan family protein"/>
    <property type="match status" value="1"/>
</dbReference>
<evidence type="ECO:0000256" key="3">
    <source>
        <dbReference type="SAM" id="SignalP"/>
    </source>
</evidence>
<dbReference type="PANTHER" id="PTHR33985">
    <property type="entry name" value="OS02G0491300 PROTEIN-RELATED"/>
    <property type="match status" value="1"/>
</dbReference>
<protein>
    <recommendedName>
        <fullName evidence="4">FAS1 domain-containing protein</fullName>
    </recommendedName>
</protein>
<reference evidence="5 6" key="1">
    <citation type="submission" date="2024-09" db="EMBL/GenBank/DDBJ databases">
        <title>Chromosome-scale assembly of Riccia fluitans.</title>
        <authorList>
            <person name="Paukszto L."/>
            <person name="Sawicki J."/>
            <person name="Karawczyk K."/>
            <person name="Piernik-Szablinska J."/>
            <person name="Szczecinska M."/>
            <person name="Mazdziarz M."/>
        </authorList>
    </citation>
    <scope>NUCLEOTIDE SEQUENCE [LARGE SCALE GENOMIC DNA]</scope>
    <source>
        <strain evidence="5">Rf_01</strain>
        <tissue evidence="5">Aerial parts of the thallus</tissue>
    </source>
</reference>
<keyword evidence="6" id="KW-1185">Reference proteome</keyword>
<comment type="caution">
    <text evidence="5">The sequence shown here is derived from an EMBL/GenBank/DDBJ whole genome shotgun (WGS) entry which is preliminary data.</text>
</comment>
<accession>A0ABD1ZRB8</accession>
<dbReference type="PROSITE" id="PS50213">
    <property type="entry name" value="FAS1"/>
    <property type="match status" value="1"/>
</dbReference>
<evidence type="ECO:0000256" key="2">
    <source>
        <dbReference type="SAM" id="Phobius"/>
    </source>
</evidence>
<dbReference type="PANTHER" id="PTHR33985:SF29">
    <property type="entry name" value="FAS1 DOMAIN-CONTAINING PROTEIN"/>
    <property type="match status" value="1"/>
</dbReference>
<dbReference type="SMART" id="SM00554">
    <property type="entry name" value="FAS1"/>
    <property type="match status" value="1"/>
</dbReference>
<evidence type="ECO:0000313" key="5">
    <source>
        <dbReference type="EMBL" id="KAL2652794.1"/>
    </source>
</evidence>
<sequence length="259" mass="26526">MVIMAFNKVPSGSLCSLILSLQFLMVISQSMSPAPAPGSPASQAQPQVVKMIEALREAGQFGAVAGLLDGLQMKNITPMTTWFLPNDQAFSGANFPANATKFIDYHVIRELLPYSRLTSLGVGTKLPTFLGREIVVVSSNTASNFSVDNAMVIVPDLYTDSTVAVHGINAVMDDAPFNGGVTPSPHPAKAPAGVPSSPATSTPPSSQDSSSASSGPSSSAAPSASRETPTPSAAPALALGTVLSTVLVLVFVIGTVSVV</sequence>
<dbReference type="InterPro" id="IPR036378">
    <property type="entry name" value="FAS1_dom_sf"/>
</dbReference>
<dbReference type="SUPFAM" id="SSF82153">
    <property type="entry name" value="FAS1 domain"/>
    <property type="match status" value="1"/>
</dbReference>
<feature type="domain" description="FAS1" evidence="4">
    <location>
        <begin position="48"/>
        <end position="172"/>
    </location>
</feature>
<dbReference type="InterPro" id="IPR052806">
    <property type="entry name" value="Fasciclin-like_AGP"/>
</dbReference>
<dbReference type="InterPro" id="IPR000782">
    <property type="entry name" value="FAS1_domain"/>
</dbReference>
<dbReference type="EMBL" id="JBHFFA010000001">
    <property type="protein sequence ID" value="KAL2652794.1"/>
    <property type="molecule type" value="Genomic_DNA"/>
</dbReference>
<evidence type="ECO:0000256" key="1">
    <source>
        <dbReference type="SAM" id="MobiDB-lite"/>
    </source>
</evidence>
<keyword evidence="2" id="KW-0812">Transmembrane</keyword>
<dbReference type="Pfam" id="PF02469">
    <property type="entry name" value="Fasciclin"/>
    <property type="match status" value="1"/>
</dbReference>